<accession>A7MGJ4</accession>
<dbReference type="PROSITE" id="PS51257">
    <property type="entry name" value="PROKAR_LIPOPROTEIN"/>
    <property type="match status" value="1"/>
</dbReference>
<dbReference type="EMBL" id="CP000783">
    <property type="protein sequence ID" value="ABU76888.1"/>
    <property type="molecule type" value="Genomic_DNA"/>
</dbReference>
<keyword evidence="1" id="KW-1133">Transmembrane helix</keyword>
<evidence type="ECO:0000313" key="2">
    <source>
        <dbReference type="EMBL" id="ABU76888.1"/>
    </source>
</evidence>
<keyword evidence="1" id="KW-0812">Transmembrane</keyword>
<evidence type="ECO:0000313" key="3">
    <source>
        <dbReference type="Proteomes" id="UP000000260"/>
    </source>
</evidence>
<feature type="transmembrane region" description="Helical" evidence="1">
    <location>
        <begin position="28"/>
        <end position="44"/>
    </location>
</feature>
<protein>
    <submittedName>
        <fullName evidence="2">Uncharacterized protein</fullName>
    </submittedName>
</protein>
<dbReference type="AlphaFoldDB" id="A7MGJ4"/>
<evidence type="ECO:0000256" key="1">
    <source>
        <dbReference type="SAM" id="Phobius"/>
    </source>
</evidence>
<proteinExistence type="predicted"/>
<dbReference type="KEGG" id="esa:ESA_01634"/>
<dbReference type="Proteomes" id="UP000000260">
    <property type="component" value="Chromosome"/>
</dbReference>
<keyword evidence="3" id="KW-1185">Reference proteome</keyword>
<organism evidence="2 3">
    <name type="scientific">Cronobacter sakazakii (strain ATCC BAA-894)</name>
    <name type="common">Enterobacter sakazakii</name>
    <dbReference type="NCBI Taxonomy" id="290339"/>
    <lineage>
        <taxon>Bacteria</taxon>
        <taxon>Pseudomonadati</taxon>
        <taxon>Pseudomonadota</taxon>
        <taxon>Gammaproteobacteria</taxon>
        <taxon>Enterobacterales</taxon>
        <taxon>Enterobacteriaceae</taxon>
        <taxon>Cronobacter</taxon>
    </lineage>
</organism>
<dbReference type="HOGENOM" id="CLU_213804_0_0_6"/>
<keyword evidence="1" id="KW-0472">Membrane</keyword>
<reference evidence="2 3" key="1">
    <citation type="journal article" date="2010" name="PLoS ONE">
        <title>Genome sequence of Cronobacter sakazakii BAA-894 and comparative genomic hybridization analysis with other Cronobacter species.</title>
        <authorList>
            <person name="Kucerova E."/>
            <person name="Clifton S.W."/>
            <person name="Xia X.Q."/>
            <person name="Long F."/>
            <person name="Porwollik S."/>
            <person name="Fulton L."/>
            <person name="Fronick C."/>
            <person name="Minx P."/>
            <person name="Kyung K."/>
            <person name="Warren W."/>
            <person name="Fulton R."/>
            <person name="Feng D."/>
            <person name="Wollam A."/>
            <person name="Shah N."/>
            <person name="Bhonagiri V."/>
            <person name="Nash W.E."/>
            <person name="Hallsworth-Pepin K."/>
            <person name="Wilson R.K."/>
            <person name="McClelland M."/>
            <person name="Forsythe S.J."/>
        </authorList>
    </citation>
    <scope>NUCLEOTIDE SEQUENCE [LARGE SCALE GENOMIC DNA]</scope>
    <source>
        <strain evidence="2 3">ATCC BAA-894</strain>
    </source>
</reference>
<sequence length="49" mass="5189">MKLYDVFGVVGFCLLISACYLRWGTAPAMAVAGGGLLLNGLAMARKRGR</sequence>
<name>A7MGJ4_CROS8</name>
<gene>
    <name evidence="2" type="ordered locus">ESA_01634</name>
</gene>